<dbReference type="SMART" id="SM00564">
    <property type="entry name" value="PQQ"/>
    <property type="match status" value="9"/>
</dbReference>
<feature type="repeat" description="WD" evidence="3">
    <location>
        <begin position="1387"/>
        <end position="1428"/>
    </location>
</feature>
<feature type="compositionally biased region" description="Basic residues" evidence="4">
    <location>
        <begin position="38"/>
        <end position="49"/>
    </location>
</feature>
<dbReference type="InterPro" id="IPR019775">
    <property type="entry name" value="WD40_repeat_CS"/>
</dbReference>
<dbReference type="PRINTS" id="PR00320">
    <property type="entry name" value="GPROTEINBRPT"/>
</dbReference>
<dbReference type="PROSITE" id="PS50082">
    <property type="entry name" value="WD_REPEATS_2"/>
    <property type="match status" value="14"/>
</dbReference>
<evidence type="ECO:0000313" key="8">
    <source>
        <dbReference type="Proteomes" id="UP000620124"/>
    </source>
</evidence>
<dbReference type="Gene3D" id="3.40.50.300">
    <property type="entry name" value="P-loop containing nucleotide triphosphate hydrolases"/>
    <property type="match status" value="1"/>
</dbReference>
<dbReference type="InterPro" id="IPR050349">
    <property type="entry name" value="WD_LIS1/nudF_dynein_reg"/>
</dbReference>
<feature type="repeat" description="WD" evidence="3">
    <location>
        <begin position="967"/>
        <end position="1008"/>
    </location>
</feature>
<evidence type="ECO:0000313" key="7">
    <source>
        <dbReference type="EMBL" id="KAF7368441.1"/>
    </source>
</evidence>
<keyword evidence="1 3" id="KW-0853">WD repeat</keyword>
<feature type="repeat" description="WD" evidence="3">
    <location>
        <begin position="883"/>
        <end position="924"/>
    </location>
</feature>
<evidence type="ECO:0000256" key="2">
    <source>
        <dbReference type="ARBA" id="ARBA00022737"/>
    </source>
</evidence>
<protein>
    <submittedName>
        <fullName evidence="7">WD40 repeat-like protein</fullName>
    </submittedName>
</protein>
<feature type="domain" description="WDR90 4th beta-propeller" evidence="5">
    <location>
        <begin position="1310"/>
        <end position="1434"/>
    </location>
</feature>
<evidence type="ECO:0000259" key="6">
    <source>
        <dbReference type="Pfam" id="PF24883"/>
    </source>
</evidence>
<feature type="repeat" description="WD" evidence="3">
    <location>
        <begin position="1303"/>
        <end position="1344"/>
    </location>
</feature>
<evidence type="ECO:0000259" key="5">
    <source>
        <dbReference type="Pfam" id="PF23342"/>
    </source>
</evidence>
<dbReference type="PROSITE" id="PS00678">
    <property type="entry name" value="WD_REPEATS_1"/>
    <property type="match status" value="13"/>
</dbReference>
<feature type="repeat" description="WD" evidence="3">
    <location>
        <begin position="1261"/>
        <end position="1302"/>
    </location>
</feature>
<dbReference type="Pfam" id="PF23342">
    <property type="entry name" value="WDR90_beta-prop_4th"/>
    <property type="match status" value="1"/>
</dbReference>
<comment type="caution">
    <text evidence="7">The sequence shown here is derived from an EMBL/GenBank/DDBJ whole genome shotgun (WGS) entry which is preliminary data.</text>
</comment>
<dbReference type="InterPro" id="IPR027417">
    <property type="entry name" value="P-loop_NTPase"/>
</dbReference>
<dbReference type="SUPFAM" id="SSF52540">
    <property type="entry name" value="P-loop containing nucleoside triphosphate hydrolases"/>
    <property type="match status" value="1"/>
</dbReference>
<feature type="repeat" description="WD" evidence="3">
    <location>
        <begin position="1051"/>
        <end position="1092"/>
    </location>
</feature>
<feature type="compositionally biased region" description="Polar residues" evidence="4">
    <location>
        <begin position="89"/>
        <end position="110"/>
    </location>
</feature>
<dbReference type="InterPro" id="IPR020472">
    <property type="entry name" value="WD40_PAC1"/>
</dbReference>
<feature type="repeat" description="WD" evidence="3">
    <location>
        <begin position="1135"/>
        <end position="1176"/>
    </location>
</feature>
<dbReference type="Proteomes" id="UP000620124">
    <property type="component" value="Unassembled WGS sequence"/>
</dbReference>
<dbReference type="InterPro" id="IPR001680">
    <property type="entry name" value="WD40_rpt"/>
</dbReference>
<organism evidence="7 8">
    <name type="scientific">Mycena venus</name>
    <dbReference type="NCBI Taxonomy" id="2733690"/>
    <lineage>
        <taxon>Eukaryota</taxon>
        <taxon>Fungi</taxon>
        <taxon>Dikarya</taxon>
        <taxon>Basidiomycota</taxon>
        <taxon>Agaricomycotina</taxon>
        <taxon>Agaricomycetes</taxon>
        <taxon>Agaricomycetidae</taxon>
        <taxon>Agaricales</taxon>
        <taxon>Marasmiineae</taxon>
        <taxon>Mycenaceae</taxon>
        <taxon>Mycena</taxon>
    </lineage>
</organism>
<dbReference type="InterPro" id="IPR056884">
    <property type="entry name" value="NPHP3-like_N"/>
</dbReference>
<evidence type="ECO:0000256" key="1">
    <source>
        <dbReference type="ARBA" id="ARBA00022574"/>
    </source>
</evidence>
<feature type="repeat" description="WD" evidence="3">
    <location>
        <begin position="1177"/>
        <end position="1218"/>
    </location>
</feature>
<sequence>MQVEKKKQMLLHGIFLKSQSSKSDPPPNGAEGPSDTQKKKRTLLHRIFHKSQDGKSDPTPNATDGVTDTRPLPSEDSSAEGQVREADPSESQDPLQHSQPSSSIRAQNDGGSPASRPSDGAVTPWKQEIGKAAKTVWQGLHKLTTIITPMVPEPFKGPLELFNTISDVAVRYIENEETLKSAMKELSDRLVEANSVLLEADNYDIDIVENGRQLAKLIVAEAVKIHEIQSLHRFTKTVQQDDIARQITACLDRLNQGTEKHHRKMTLAIARVVYRTSQLVLASTLSSFARSALFDADAATGGPARRACAPNTRVGLMDRLKQWALDTSLDSSPIFWLGGMAGSGKSTIAYTLCQHLRFQHRLGASFFCSRNHEQSRSRASIIPTIVRQLLHAHKPFTHSLRDLNLDDLIPASARHVDELLVQPWLRGMALQPDEQPPLVIVIDALDEIEGNDQGPQLIKQLIQAVSASETRLRGLKIFVTSRPHPRIVEECSSIDAKAVYHMEEIAPNEAFEDVRLFVRSELPELPSKKLEGIVTNSAGIFIYAATVVRYLCPPNFPLSPMQQQERLNMLETTGLIAGASDSGHELLIDSLYKSIIAQALPNVGREVETSKRVLYAVITTRRPLTVSDLAPLVVDATKKADEVAVRNSLGLFHAVLYVSPRDKCIYTFHKSFADFILDRGRSPELSNAATSYFLDRTQDCFRIMNKSLRFNICNLASSFLLDKDDKGLSQRVETNIGPELRYACQHWAAHLASVRHDYEQDVQQLSAVLLDFCSLKVVFWMEAMNLLKSDCRLAIHLARTWALQVQNPELNVYMAATQRLWASFIHGQASRSTPHLYISCLTAELALTSAVDKSSLRKWRKHFPGLPSVKYMGIFGRGLLMSMEGHSGQVKAAAFSPDGARVVSGSDDQTVRIWDATMGVELTKMDGHRGLVRSVAFSPDGARVVSGSDDETVRIWDATTGAELTKMNGHNGKVYSVAFSTDGVRIVSGSDDETVCIWNAETGASVMQMKGHSNAVYSVAFSPDGAQVVSGSSDKTVRIWDATTGAQVTEMQGHSDWVRTVAFSPDGEQVVSGSDDKTVRIWDVMTGAEATKIEGHSGEVYSVAFSPDGVRVVSGSDDKTVQIWNAKTAAVVTQMGGHSNGVYSVAFSPDGAHVVSGSGDKTMRIWDVTVGAEPTKMEGHSGEVSSIAFSPDSMRVVSGSGDKTVRIWDATTGAELTKMDGHSGKVCSVAFSPNGACIVSGSVDNTVRIWDVTTGAETARMQGHSREVYSVAFSPDGACIVSGSVDNTVRIWDVTTGAETARMQGHSREVYSVAFSPDGVHVVSGSGDKTVRIWNTKTGAAVTKMGSHSGWVYSVAFSPHNAHVVSGSDDKTVRIWDVTTGAQVMKMQGHDSAVDAVAFSPDGARVVSGSDDKTVRIWDATTGAQITKMQGHSGWVRAVAFSPDSEHVVSGSDDKTMRIWDVTTGATVEKMEGAAFLPDVEHVSGPADKAEAVWIWQRLMCHPSLRISHLWIFQRNGWVVLRGHPHIRLFWHPPELQPTLLVPHCLHLISTMGQTHLEFDTRTLGPDWQQIYHLHV</sequence>
<dbReference type="InterPro" id="IPR036322">
    <property type="entry name" value="WD40_repeat_dom_sf"/>
</dbReference>
<feature type="repeat" description="WD" evidence="3">
    <location>
        <begin position="1009"/>
        <end position="1050"/>
    </location>
</feature>
<keyword evidence="2" id="KW-0677">Repeat</keyword>
<dbReference type="Pfam" id="PF25173">
    <property type="entry name" value="Beta-prop_WDR3_1st"/>
    <property type="match status" value="1"/>
</dbReference>
<keyword evidence="8" id="KW-1185">Reference proteome</keyword>
<dbReference type="OrthoDB" id="3266532at2759"/>
<gene>
    <name evidence="7" type="ORF">MVEN_00167100</name>
</gene>
<dbReference type="InterPro" id="IPR018391">
    <property type="entry name" value="PQQ_b-propeller_rpt"/>
</dbReference>
<dbReference type="CDD" id="cd00200">
    <property type="entry name" value="WD40"/>
    <property type="match status" value="2"/>
</dbReference>
<dbReference type="SUPFAM" id="SSF50978">
    <property type="entry name" value="WD40 repeat-like"/>
    <property type="match status" value="2"/>
</dbReference>
<dbReference type="PANTHER" id="PTHR44129">
    <property type="entry name" value="WD REPEAT-CONTAINING PROTEIN POP1"/>
    <property type="match status" value="1"/>
</dbReference>
<feature type="repeat" description="WD" evidence="3">
    <location>
        <begin position="1219"/>
        <end position="1260"/>
    </location>
</feature>
<accession>A0A8H7DEC8</accession>
<dbReference type="InterPro" id="IPR015943">
    <property type="entry name" value="WD40/YVTN_repeat-like_dom_sf"/>
</dbReference>
<proteinExistence type="predicted"/>
<dbReference type="InterPro" id="IPR055440">
    <property type="entry name" value="Beta-prop_WDR90_4th"/>
</dbReference>
<dbReference type="Gene3D" id="2.130.10.10">
    <property type="entry name" value="YVTN repeat-like/Quinoprotein amine dehydrogenase"/>
    <property type="match status" value="6"/>
</dbReference>
<feature type="repeat" description="WD" evidence="3">
    <location>
        <begin position="1093"/>
        <end position="1134"/>
    </location>
</feature>
<dbReference type="Pfam" id="PF24883">
    <property type="entry name" value="NPHP3_N"/>
    <property type="match status" value="1"/>
</dbReference>
<name>A0A8H7DEC8_9AGAR</name>
<evidence type="ECO:0000256" key="3">
    <source>
        <dbReference type="PROSITE-ProRule" id="PRU00221"/>
    </source>
</evidence>
<feature type="repeat" description="WD" evidence="3">
    <location>
        <begin position="925"/>
        <end position="966"/>
    </location>
</feature>
<feature type="repeat" description="WD" evidence="3">
    <location>
        <begin position="1345"/>
        <end position="1386"/>
    </location>
</feature>
<dbReference type="SMART" id="SM00320">
    <property type="entry name" value="WD40"/>
    <property type="match status" value="14"/>
</dbReference>
<feature type="region of interest" description="Disordered" evidence="4">
    <location>
        <begin position="1"/>
        <end position="122"/>
    </location>
</feature>
<evidence type="ECO:0000256" key="4">
    <source>
        <dbReference type="SAM" id="MobiDB-lite"/>
    </source>
</evidence>
<dbReference type="Pfam" id="PF00400">
    <property type="entry name" value="WD40"/>
    <property type="match status" value="5"/>
</dbReference>
<reference evidence="7" key="1">
    <citation type="submission" date="2020-05" db="EMBL/GenBank/DDBJ databases">
        <title>Mycena genomes resolve the evolution of fungal bioluminescence.</title>
        <authorList>
            <person name="Tsai I.J."/>
        </authorList>
    </citation>
    <scope>NUCLEOTIDE SEQUENCE</scope>
    <source>
        <strain evidence="7">CCC161011</strain>
    </source>
</reference>
<feature type="domain" description="Nephrocystin 3-like N-terminal" evidence="6">
    <location>
        <begin position="320"/>
        <end position="482"/>
    </location>
</feature>
<feature type="repeat" description="WD" evidence="3">
    <location>
        <begin position="1429"/>
        <end position="1470"/>
    </location>
</feature>
<dbReference type="EMBL" id="JACAZI010000002">
    <property type="protein sequence ID" value="KAF7368441.1"/>
    <property type="molecule type" value="Genomic_DNA"/>
</dbReference>
<dbReference type="PROSITE" id="PS50294">
    <property type="entry name" value="WD_REPEATS_REGION"/>
    <property type="match status" value="14"/>
</dbReference>